<dbReference type="InterPro" id="IPR038883">
    <property type="entry name" value="AN11006-like"/>
</dbReference>
<dbReference type="Proteomes" id="UP000019373">
    <property type="component" value="Unassembled WGS sequence"/>
</dbReference>
<evidence type="ECO:0008006" key="4">
    <source>
        <dbReference type="Google" id="ProtNLM"/>
    </source>
</evidence>
<evidence type="ECO:0000256" key="1">
    <source>
        <dbReference type="SAM" id="MobiDB-lite"/>
    </source>
</evidence>
<evidence type="ECO:0000313" key="2">
    <source>
        <dbReference type="EMBL" id="ERF75923.1"/>
    </source>
</evidence>
<accession>U1GU10</accession>
<dbReference type="HOGENOM" id="CLU_877254_0_0_1"/>
<proteinExistence type="predicted"/>
<gene>
    <name evidence="2" type="ORF">EPUS_01289</name>
</gene>
<evidence type="ECO:0000313" key="3">
    <source>
        <dbReference type="Proteomes" id="UP000019373"/>
    </source>
</evidence>
<dbReference type="RefSeq" id="XP_007786772.1">
    <property type="nucleotide sequence ID" value="XM_007788582.1"/>
</dbReference>
<dbReference type="EMBL" id="KE720795">
    <property type="protein sequence ID" value="ERF75923.1"/>
    <property type="molecule type" value="Genomic_DNA"/>
</dbReference>
<organism evidence="2 3">
    <name type="scientific">Endocarpon pusillum (strain Z07020 / HMAS-L-300199)</name>
    <name type="common">Lichen-forming fungus</name>
    <dbReference type="NCBI Taxonomy" id="1263415"/>
    <lineage>
        <taxon>Eukaryota</taxon>
        <taxon>Fungi</taxon>
        <taxon>Dikarya</taxon>
        <taxon>Ascomycota</taxon>
        <taxon>Pezizomycotina</taxon>
        <taxon>Eurotiomycetes</taxon>
        <taxon>Chaetothyriomycetidae</taxon>
        <taxon>Verrucariales</taxon>
        <taxon>Verrucariaceae</taxon>
        <taxon>Endocarpon</taxon>
    </lineage>
</organism>
<sequence>MTPDLPTLQDSGRISFFSLPLEIRNLVYEKLLVSPIPLPPTPPQSEQHIWTAILRANRRIYNEAIDFLYGRNCLAIHLRSNLNQSAYDPFLSSLSVQNAMKIKEVEIVLWGRYNEEDGDTVSFGTENFGIALQNLVYAPKLVVCIDIDTQHDGDEVELGNGGRIFCAFDWVMATFVDEWFFNKTYFDLFRAVARFHMSRMVPISQTKTCECRWFKESRANAALKQHERTLLWDLEDRYGLTHEDDEERPCASQEEGTGILEEDQDIQDGIDDEGLENNGNAASEGDEEDGEDAESSEENDTDVGDDTNNEDYSRTSG</sequence>
<feature type="compositionally biased region" description="Acidic residues" evidence="1">
    <location>
        <begin position="260"/>
        <end position="275"/>
    </location>
</feature>
<name>U1GU10_ENDPU</name>
<dbReference type="PANTHER" id="PTHR42085:SF2">
    <property type="entry name" value="F-BOX DOMAIN-CONTAINING PROTEIN"/>
    <property type="match status" value="1"/>
</dbReference>
<feature type="compositionally biased region" description="Acidic residues" evidence="1">
    <location>
        <begin position="284"/>
        <end position="309"/>
    </location>
</feature>
<keyword evidence="3" id="KW-1185">Reference proteome</keyword>
<dbReference type="PANTHER" id="PTHR42085">
    <property type="entry name" value="F-BOX DOMAIN-CONTAINING PROTEIN"/>
    <property type="match status" value="1"/>
</dbReference>
<dbReference type="GeneID" id="19236347"/>
<feature type="region of interest" description="Disordered" evidence="1">
    <location>
        <begin position="242"/>
        <end position="317"/>
    </location>
</feature>
<dbReference type="OrthoDB" id="62952at2759"/>
<protein>
    <recommendedName>
        <fullName evidence="4">F-box domain-containing protein</fullName>
    </recommendedName>
</protein>
<dbReference type="AlphaFoldDB" id="U1GU10"/>
<reference evidence="3" key="1">
    <citation type="journal article" date="2014" name="BMC Genomics">
        <title>Genome characteristics reveal the impact of lichenization on lichen-forming fungus Endocarpon pusillum Hedwig (Verrucariales, Ascomycota).</title>
        <authorList>
            <person name="Wang Y.-Y."/>
            <person name="Liu B."/>
            <person name="Zhang X.-Y."/>
            <person name="Zhou Q.-M."/>
            <person name="Zhang T."/>
            <person name="Li H."/>
            <person name="Yu Y.-F."/>
            <person name="Zhang X.-L."/>
            <person name="Hao X.-Y."/>
            <person name="Wang M."/>
            <person name="Wang L."/>
            <person name="Wei J.-C."/>
        </authorList>
    </citation>
    <scope>NUCLEOTIDE SEQUENCE [LARGE SCALE GENOMIC DNA]</scope>
    <source>
        <strain evidence="3">Z07020 / HMAS-L-300199</strain>
    </source>
</reference>